<dbReference type="Proteomes" id="UP000239872">
    <property type="component" value="Unassembled WGS sequence"/>
</dbReference>
<organism evidence="4 5">
    <name type="scientific">Flavipsychrobacter stenotrophus</name>
    <dbReference type="NCBI Taxonomy" id="2077091"/>
    <lineage>
        <taxon>Bacteria</taxon>
        <taxon>Pseudomonadati</taxon>
        <taxon>Bacteroidota</taxon>
        <taxon>Chitinophagia</taxon>
        <taxon>Chitinophagales</taxon>
        <taxon>Chitinophagaceae</taxon>
        <taxon>Flavipsychrobacter</taxon>
    </lineage>
</organism>
<evidence type="ECO:0000259" key="2">
    <source>
        <dbReference type="Pfam" id="PF03572"/>
    </source>
</evidence>
<feature type="domain" description="Tail specific protease" evidence="2">
    <location>
        <begin position="318"/>
        <end position="465"/>
    </location>
</feature>
<dbReference type="OrthoDB" id="9792152at2"/>
<dbReference type="Pfam" id="PF18962">
    <property type="entry name" value="Por_Secre_tail"/>
    <property type="match status" value="1"/>
</dbReference>
<evidence type="ECO:0000259" key="3">
    <source>
        <dbReference type="Pfam" id="PF18962"/>
    </source>
</evidence>
<accession>A0A2S7SXB6</accession>
<evidence type="ECO:0000256" key="1">
    <source>
        <dbReference type="SAM" id="SignalP"/>
    </source>
</evidence>
<dbReference type="EMBL" id="PPSL01000002">
    <property type="protein sequence ID" value="PQJ11235.1"/>
    <property type="molecule type" value="Genomic_DNA"/>
</dbReference>
<dbReference type="Gene3D" id="3.90.226.10">
    <property type="entry name" value="2-enoyl-CoA Hydratase, Chain A, domain 1"/>
    <property type="match status" value="1"/>
</dbReference>
<sequence>MKYFVLLSLFFAVTFAHAQTAQNELPRLNISKENLPLRQHKLRLSQAEYANAPAAKTTNSGPGYNFDSSRWAHLVDSTWGAGLPDAQKMAQFNTFWKHFDSFYACYINLPAYNWDSIVTAIDTQIMHGVSKGRFAAIANDFMRKINDGHSGFHDATVNYPPSIYRGLPLFRDESGKFGACITTFNDTEAMVYSVHAGHPLGLERGDIILGYNSEPWLKIVKTMLNNQLPNSVYLGSTDAATMHRYVQAAGENWYLFDTINIKKCDGSIVNLPTTLMTGFSYQDFPTEQMPVAGVNIPTYTQYYSSGVNISANVIHGHRIGYVYMYDCTDATGNKLLNATKRLVEDSLVTGLIYDIRTNFGGGFLAFESTFKYLNDADVSWVGYGDRYDANRLNLSNVGLTSWYDLTDDDPHYFNHPIAILTGPNAVSAGDFFPVLFKHDPNVKVFGKSTAGAYGSSTSITLPYPGFYASMQLANFFQSGAPTSYMTHTEVPVDSNIWFVRDSVCLGIDNMVSTAVQWIEGITSDIHSPSLQSFSAHVYPNPVSEYINIAITNPAKQQVEITLRNMLGAVVLHTGYNAGSGTLRLDLPEQLPSGNYYLSLQDEKGNKAIKKIAVIR</sequence>
<feature type="domain" description="Secretion system C-terminal sorting" evidence="3">
    <location>
        <begin position="537"/>
        <end position="613"/>
    </location>
</feature>
<dbReference type="InterPro" id="IPR026444">
    <property type="entry name" value="Secre_tail"/>
</dbReference>
<evidence type="ECO:0000313" key="4">
    <source>
        <dbReference type="EMBL" id="PQJ11235.1"/>
    </source>
</evidence>
<protein>
    <recommendedName>
        <fullName evidence="6">Tail specific protease domain-containing protein</fullName>
    </recommendedName>
</protein>
<dbReference type="NCBIfam" id="TIGR04183">
    <property type="entry name" value="Por_Secre_tail"/>
    <property type="match status" value="1"/>
</dbReference>
<dbReference type="RefSeq" id="WP_105038114.1">
    <property type="nucleotide sequence ID" value="NZ_PPSL01000002.1"/>
</dbReference>
<dbReference type="SUPFAM" id="SSF52096">
    <property type="entry name" value="ClpP/crotonase"/>
    <property type="match status" value="1"/>
</dbReference>
<dbReference type="InterPro" id="IPR005151">
    <property type="entry name" value="Tail-specific_protease"/>
</dbReference>
<proteinExistence type="predicted"/>
<feature type="signal peptide" evidence="1">
    <location>
        <begin position="1"/>
        <end position="18"/>
    </location>
</feature>
<dbReference type="GO" id="GO:0008236">
    <property type="term" value="F:serine-type peptidase activity"/>
    <property type="evidence" value="ECO:0007669"/>
    <property type="project" value="InterPro"/>
</dbReference>
<name>A0A2S7SXB6_9BACT</name>
<dbReference type="GO" id="GO:0006508">
    <property type="term" value="P:proteolysis"/>
    <property type="evidence" value="ECO:0007669"/>
    <property type="project" value="InterPro"/>
</dbReference>
<dbReference type="Gene3D" id="3.30.750.44">
    <property type="match status" value="1"/>
</dbReference>
<gene>
    <name evidence="4" type="ORF">CJD36_005360</name>
</gene>
<evidence type="ECO:0008006" key="6">
    <source>
        <dbReference type="Google" id="ProtNLM"/>
    </source>
</evidence>
<evidence type="ECO:0000313" key="5">
    <source>
        <dbReference type="Proteomes" id="UP000239872"/>
    </source>
</evidence>
<keyword evidence="1" id="KW-0732">Signal</keyword>
<keyword evidence="5" id="KW-1185">Reference proteome</keyword>
<dbReference type="AlphaFoldDB" id="A0A2S7SXB6"/>
<dbReference type="InterPro" id="IPR029045">
    <property type="entry name" value="ClpP/crotonase-like_dom_sf"/>
</dbReference>
<feature type="chain" id="PRO_5015497982" description="Tail specific protease domain-containing protein" evidence="1">
    <location>
        <begin position="19"/>
        <end position="615"/>
    </location>
</feature>
<dbReference type="Pfam" id="PF03572">
    <property type="entry name" value="Peptidase_S41"/>
    <property type="match status" value="1"/>
</dbReference>
<comment type="caution">
    <text evidence="4">The sequence shown here is derived from an EMBL/GenBank/DDBJ whole genome shotgun (WGS) entry which is preliminary data.</text>
</comment>
<reference evidence="4 5" key="1">
    <citation type="submission" date="2018-01" db="EMBL/GenBank/DDBJ databases">
        <title>A novel member of the phylum Bacteroidetes isolated from glacier ice.</title>
        <authorList>
            <person name="Liu Q."/>
            <person name="Xin Y.-H."/>
        </authorList>
    </citation>
    <scope>NUCLEOTIDE SEQUENCE [LARGE SCALE GENOMIC DNA]</scope>
    <source>
        <strain evidence="4 5">RB1R16</strain>
    </source>
</reference>